<keyword evidence="2" id="KW-1185">Reference proteome</keyword>
<dbReference type="Proteomes" id="UP000032690">
    <property type="component" value="Segment"/>
</dbReference>
<sequence length="91" mass="10704">MATEAKQTVNTLFKRYKTALRSKQTIFNLTNDQIEEMDLEITLNTKYNNHETRQIIKGTDKDISMLIMILSKEDYYDESVNIEIEDVNIIL</sequence>
<evidence type="ECO:0000313" key="2">
    <source>
        <dbReference type="Proteomes" id="UP000032690"/>
    </source>
</evidence>
<organism evidence="1 2">
    <name type="scientific">Staphylococcus phage phiIPLA-RODI</name>
    <dbReference type="NCBI Taxonomy" id="1572703"/>
    <lineage>
        <taxon>Viruses</taxon>
        <taxon>Duplodnaviria</taxon>
        <taxon>Heunggongvirae</taxon>
        <taxon>Uroviricota</taxon>
        <taxon>Caudoviricetes</taxon>
        <taxon>Herelleviridae</taxon>
        <taxon>Twortvirinae</taxon>
        <taxon>Kayvirus</taxon>
        <taxon>Kayvirus rodi</taxon>
    </lineage>
</organism>
<evidence type="ECO:0000313" key="1">
    <source>
        <dbReference type="EMBL" id="AJA42147.1"/>
    </source>
</evidence>
<dbReference type="EMBL" id="KP027446">
    <property type="protein sequence ID" value="AJA42147.1"/>
    <property type="molecule type" value="Genomic_DNA"/>
</dbReference>
<protein>
    <submittedName>
        <fullName evidence="1">Uncharacterized protein</fullName>
    </submittedName>
</protein>
<dbReference type="KEGG" id="vg:26623293"/>
<proteinExistence type="predicted"/>
<dbReference type="GeneID" id="26623293"/>
<reference evidence="1 2" key="1">
    <citation type="journal article" date="2015" name="Appl. Environ. Microbiol.">
        <title>Two Phages, phiIPLA-RODI and phiIPLA-C1C, Lyse Mono- and Dual-Species Staphylococcal Biofilms.</title>
        <authorList>
            <person name="Gutierrez D."/>
            <person name="Vandenheuvel D."/>
            <person name="Martinez B."/>
            <person name="Rodriguez A."/>
            <person name="Lavigne R."/>
            <person name="Garcia P."/>
        </authorList>
    </citation>
    <scope>NUCLEOTIDE SEQUENCE [LARGE SCALE GENOMIC DNA]</scope>
</reference>
<accession>A0A0D3MWA1</accession>
<name>A0A0D3MWA1_9CAUD</name>
<dbReference type="RefSeq" id="YP_009196021.1">
    <property type="nucleotide sequence ID" value="NC_028765.1"/>
</dbReference>